<dbReference type="PROSITE" id="PS01124">
    <property type="entry name" value="HTH_ARAC_FAMILY_2"/>
    <property type="match status" value="1"/>
</dbReference>
<sequence length="313" mass="36324">MDICQLYNRLVSKPPSGKSCIVDQKISEQGLKTSFKNCSIGVYPHAAFKDVPFHSHDFFELVYVHTGCCVNLVDDQEIPLKEGDICLLNTHAFHTLRCSEPDHTIIFNLLVGKEVLSSSHFQLLSYNDFVANFFLNSLQKQRAEKNYIVFSKQSEEEKCTELCQQIITEYYENEGALYQESKLIYLFDCLLIELIRNYQQQHNLSIGKKSTKYKISEVIEYMGEHCDTITLQSLADHFCYHPKHFSRILRETTGQNFSELLTDLRMSRAKALLEDSQLSITKVMNQVGYHNYTWFGNQFQKQFGKAPSEYRVN</sequence>
<dbReference type="InterPro" id="IPR014710">
    <property type="entry name" value="RmlC-like_jellyroll"/>
</dbReference>
<keyword evidence="1" id="KW-0805">Transcription regulation</keyword>
<dbReference type="EMBL" id="ACEC01000057">
    <property type="protein sequence ID" value="EEG30690.1"/>
    <property type="molecule type" value="Genomic_DNA"/>
</dbReference>
<dbReference type="PANTHER" id="PTHR43280">
    <property type="entry name" value="ARAC-FAMILY TRANSCRIPTIONAL REGULATOR"/>
    <property type="match status" value="1"/>
</dbReference>
<keyword evidence="3" id="KW-0804">Transcription</keyword>
<gene>
    <name evidence="5" type="ORF">CLOSTMETH_01617</name>
</gene>
<protein>
    <submittedName>
        <fullName evidence="5">Transcriptional regulator, AraC family</fullName>
    </submittedName>
</protein>
<dbReference type="InterPro" id="IPR003313">
    <property type="entry name" value="AraC-bd"/>
</dbReference>
<evidence type="ECO:0000259" key="4">
    <source>
        <dbReference type="PROSITE" id="PS01124"/>
    </source>
</evidence>
<dbReference type="SUPFAM" id="SSF51215">
    <property type="entry name" value="Regulatory protein AraC"/>
    <property type="match status" value="1"/>
</dbReference>
<dbReference type="SMART" id="SM00342">
    <property type="entry name" value="HTH_ARAC"/>
    <property type="match status" value="1"/>
</dbReference>
<comment type="caution">
    <text evidence="5">The sequence shown here is derived from an EMBL/GenBank/DDBJ whole genome shotgun (WGS) entry which is preliminary data.</text>
</comment>
<dbReference type="PANTHER" id="PTHR43280:SF28">
    <property type="entry name" value="HTH-TYPE TRANSCRIPTIONAL ACTIVATOR RHAS"/>
    <property type="match status" value="1"/>
</dbReference>
<dbReference type="eggNOG" id="COG4977">
    <property type="taxonomic scope" value="Bacteria"/>
</dbReference>
<dbReference type="Gene3D" id="1.10.10.60">
    <property type="entry name" value="Homeodomain-like"/>
    <property type="match status" value="2"/>
</dbReference>
<dbReference type="InterPro" id="IPR018060">
    <property type="entry name" value="HTH_AraC"/>
</dbReference>
<dbReference type="InterPro" id="IPR009057">
    <property type="entry name" value="Homeodomain-like_sf"/>
</dbReference>
<name>C0ECP6_9FIRM</name>
<dbReference type="Gene3D" id="2.60.120.10">
    <property type="entry name" value="Jelly Rolls"/>
    <property type="match status" value="1"/>
</dbReference>
<dbReference type="InterPro" id="IPR037923">
    <property type="entry name" value="HTH-like"/>
</dbReference>
<evidence type="ECO:0000256" key="3">
    <source>
        <dbReference type="ARBA" id="ARBA00023163"/>
    </source>
</evidence>
<evidence type="ECO:0000313" key="5">
    <source>
        <dbReference type="EMBL" id="EEG30690.1"/>
    </source>
</evidence>
<dbReference type="STRING" id="537013.CLOSTMETH_01617"/>
<keyword evidence="2" id="KW-0238">DNA-binding</keyword>
<feature type="domain" description="HTH araC/xylS-type" evidence="4">
    <location>
        <begin position="216"/>
        <end position="313"/>
    </location>
</feature>
<dbReference type="HOGENOM" id="CLU_000445_88_0_9"/>
<proteinExistence type="predicted"/>
<dbReference type="eggNOG" id="COG0662">
    <property type="taxonomic scope" value="Bacteria"/>
</dbReference>
<dbReference type="Pfam" id="PF12833">
    <property type="entry name" value="HTH_18"/>
    <property type="match status" value="1"/>
</dbReference>
<accession>C0ECP6</accession>
<evidence type="ECO:0000256" key="1">
    <source>
        <dbReference type="ARBA" id="ARBA00023015"/>
    </source>
</evidence>
<dbReference type="Proteomes" id="UP000003340">
    <property type="component" value="Unassembled WGS sequence"/>
</dbReference>
<dbReference type="AlphaFoldDB" id="C0ECP6"/>
<dbReference type="GO" id="GO:0003700">
    <property type="term" value="F:DNA-binding transcription factor activity"/>
    <property type="evidence" value="ECO:0007669"/>
    <property type="project" value="InterPro"/>
</dbReference>
<reference evidence="5 6" key="1">
    <citation type="submission" date="2009-01" db="EMBL/GenBank/DDBJ databases">
        <authorList>
            <person name="Fulton L."/>
            <person name="Clifton S."/>
            <person name="Fulton B."/>
            <person name="Xu J."/>
            <person name="Minx P."/>
            <person name="Pepin K.H."/>
            <person name="Johnson M."/>
            <person name="Bhonagiri V."/>
            <person name="Nash W.E."/>
            <person name="Mardis E.R."/>
            <person name="Wilson R.K."/>
        </authorList>
    </citation>
    <scope>NUCLEOTIDE SEQUENCE [LARGE SCALE GENOMIC DNA]</scope>
    <source>
        <strain evidence="5 6">DSM 5476</strain>
    </source>
</reference>
<dbReference type="SUPFAM" id="SSF46689">
    <property type="entry name" value="Homeodomain-like"/>
    <property type="match status" value="1"/>
</dbReference>
<evidence type="ECO:0000256" key="2">
    <source>
        <dbReference type="ARBA" id="ARBA00023125"/>
    </source>
</evidence>
<keyword evidence="6" id="KW-1185">Reference proteome</keyword>
<reference evidence="5 6" key="2">
    <citation type="submission" date="2009-02" db="EMBL/GenBank/DDBJ databases">
        <title>Draft genome sequence of Clostridium methylpentosum (DSM 5476).</title>
        <authorList>
            <person name="Sudarsanam P."/>
            <person name="Ley R."/>
            <person name="Guruge J."/>
            <person name="Turnbaugh P.J."/>
            <person name="Mahowald M."/>
            <person name="Liep D."/>
            <person name="Gordon J."/>
        </authorList>
    </citation>
    <scope>NUCLEOTIDE SEQUENCE [LARGE SCALE GENOMIC DNA]</scope>
    <source>
        <strain evidence="5 6">DSM 5476</strain>
    </source>
</reference>
<dbReference type="GO" id="GO:0043565">
    <property type="term" value="F:sequence-specific DNA binding"/>
    <property type="evidence" value="ECO:0007669"/>
    <property type="project" value="InterPro"/>
</dbReference>
<organism evidence="5 6">
    <name type="scientific">[Clostridium] methylpentosum DSM 5476</name>
    <dbReference type="NCBI Taxonomy" id="537013"/>
    <lineage>
        <taxon>Bacteria</taxon>
        <taxon>Bacillati</taxon>
        <taxon>Bacillota</taxon>
        <taxon>Clostridia</taxon>
        <taxon>Eubacteriales</taxon>
        <taxon>Oscillospiraceae</taxon>
        <taxon>Oscillospiraceae incertae sedis</taxon>
    </lineage>
</organism>
<evidence type="ECO:0000313" key="6">
    <source>
        <dbReference type="Proteomes" id="UP000003340"/>
    </source>
</evidence>
<dbReference type="Pfam" id="PF02311">
    <property type="entry name" value="AraC_binding"/>
    <property type="match status" value="1"/>
</dbReference>